<reference evidence="3" key="1">
    <citation type="journal article" date="2019" name="Int. J. Syst. Evol. Microbiol.">
        <title>The Global Catalogue of Microorganisms (GCM) 10K type strain sequencing project: providing services to taxonomists for standard genome sequencing and annotation.</title>
        <authorList>
            <consortium name="The Broad Institute Genomics Platform"/>
            <consortium name="The Broad Institute Genome Sequencing Center for Infectious Disease"/>
            <person name="Wu L."/>
            <person name="Ma J."/>
        </authorList>
    </citation>
    <scope>NUCLEOTIDE SEQUENCE [LARGE SCALE GENOMIC DNA]</scope>
    <source>
        <strain evidence="3">JCM 15089</strain>
    </source>
</reference>
<comment type="caution">
    <text evidence="2">The sequence shown here is derived from an EMBL/GenBank/DDBJ whole genome shotgun (WGS) entry which is preliminary data.</text>
</comment>
<protein>
    <submittedName>
        <fullName evidence="2">Uncharacterized protein</fullName>
    </submittedName>
</protein>
<organism evidence="2 3">
    <name type="scientific">Rhizomicrobium electricum</name>
    <dbReference type="NCBI Taxonomy" id="480070"/>
    <lineage>
        <taxon>Bacteria</taxon>
        <taxon>Pseudomonadati</taxon>
        <taxon>Pseudomonadota</taxon>
        <taxon>Alphaproteobacteria</taxon>
        <taxon>Micropepsales</taxon>
        <taxon>Micropepsaceae</taxon>
        <taxon>Rhizomicrobium</taxon>
    </lineage>
</organism>
<evidence type="ECO:0000313" key="3">
    <source>
        <dbReference type="Proteomes" id="UP001499951"/>
    </source>
</evidence>
<accession>A0ABP3PXV3</accession>
<feature type="transmembrane region" description="Helical" evidence="1">
    <location>
        <begin position="23"/>
        <end position="49"/>
    </location>
</feature>
<keyword evidence="1" id="KW-0472">Membrane</keyword>
<dbReference type="Proteomes" id="UP001499951">
    <property type="component" value="Unassembled WGS sequence"/>
</dbReference>
<name>A0ABP3PXV3_9PROT</name>
<keyword evidence="1" id="KW-0812">Transmembrane</keyword>
<evidence type="ECO:0000313" key="2">
    <source>
        <dbReference type="EMBL" id="GAA0575292.1"/>
    </source>
</evidence>
<dbReference type="EMBL" id="BAAADD010000006">
    <property type="protein sequence ID" value="GAA0575292.1"/>
    <property type="molecule type" value="Genomic_DNA"/>
</dbReference>
<gene>
    <name evidence="2" type="ORF">GCM10008942_25110</name>
</gene>
<sequence length="60" mass="5896">MLGGATAVADASALICCRSAPNTASIVAGVAAVVGAVAEVTAVTVVTSTKREGPRELRRV</sequence>
<keyword evidence="1" id="KW-1133">Transmembrane helix</keyword>
<evidence type="ECO:0000256" key="1">
    <source>
        <dbReference type="SAM" id="Phobius"/>
    </source>
</evidence>
<keyword evidence="3" id="KW-1185">Reference proteome</keyword>
<proteinExistence type="predicted"/>